<evidence type="ECO:0000256" key="1">
    <source>
        <dbReference type="SAM" id="Phobius"/>
    </source>
</evidence>
<feature type="transmembrane region" description="Helical" evidence="1">
    <location>
        <begin position="20"/>
        <end position="48"/>
    </location>
</feature>
<feature type="transmembrane region" description="Helical" evidence="1">
    <location>
        <begin position="88"/>
        <end position="113"/>
    </location>
</feature>
<dbReference type="AlphaFoldDB" id="A0AA41FWY7"/>
<evidence type="ECO:0000313" key="3">
    <source>
        <dbReference type="EMBL" id="MBV0900320.1"/>
    </source>
</evidence>
<dbReference type="Proteomes" id="UP001166304">
    <property type="component" value="Unassembled WGS sequence"/>
</dbReference>
<feature type="domain" description="DUF5658" evidence="2">
    <location>
        <begin position="23"/>
        <end position="110"/>
    </location>
</feature>
<accession>A0AA41FWY7</accession>
<comment type="caution">
    <text evidence="3">The sequence shown here is derived from an EMBL/GenBank/DDBJ whole genome shotgun (WGS) entry which is preliminary data.</text>
</comment>
<keyword evidence="1" id="KW-1133">Transmembrane helix</keyword>
<gene>
    <name evidence="3" type="ORF">KTS37_00840</name>
</gene>
<dbReference type="Pfam" id="PF18902">
    <property type="entry name" value="DUF5658"/>
    <property type="match status" value="1"/>
</dbReference>
<evidence type="ECO:0000313" key="4">
    <source>
        <dbReference type="Proteomes" id="UP001166304"/>
    </source>
</evidence>
<feature type="transmembrane region" description="Helical" evidence="1">
    <location>
        <begin position="60"/>
        <end position="82"/>
    </location>
</feature>
<sequence>MNWRGSPERAALPSNVDAHLWLVAVAFFGVGDLVTTTIGYSVAGVVELSPVVALLLEQRALLSLTLLKTGVIAAFFAIWKYASWPYSVGIPLGLSILGVAVTVWNTGIILVAVTG</sequence>
<keyword evidence="1" id="KW-0472">Membrane</keyword>
<dbReference type="EMBL" id="JAHQXE010000001">
    <property type="protein sequence ID" value="MBV0900320.1"/>
    <property type="molecule type" value="Genomic_DNA"/>
</dbReference>
<keyword evidence="1" id="KW-0812">Transmembrane</keyword>
<proteinExistence type="predicted"/>
<name>A0AA41FWY7_9EURY</name>
<protein>
    <recommendedName>
        <fullName evidence="2">DUF5658 domain-containing protein</fullName>
    </recommendedName>
</protein>
<organism evidence="3 4">
    <name type="scientific">Haloarcula salina</name>
    <dbReference type="NCBI Taxonomy" id="1429914"/>
    <lineage>
        <taxon>Archaea</taxon>
        <taxon>Methanobacteriati</taxon>
        <taxon>Methanobacteriota</taxon>
        <taxon>Stenosarchaea group</taxon>
        <taxon>Halobacteria</taxon>
        <taxon>Halobacteriales</taxon>
        <taxon>Haloarculaceae</taxon>
        <taxon>Haloarcula</taxon>
    </lineage>
</organism>
<reference evidence="3" key="1">
    <citation type="submission" date="2021-06" db="EMBL/GenBank/DDBJ databases">
        <title>New haloarchaea isolates fom saline soil.</title>
        <authorList>
            <person name="Duran-Viseras A."/>
            <person name="Sanchez-Porro C.S."/>
            <person name="Ventosa A."/>
        </authorList>
    </citation>
    <scope>NUCLEOTIDE SEQUENCE</scope>
    <source>
        <strain evidence="3">JCM 18369</strain>
    </source>
</reference>
<dbReference type="RefSeq" id="WP_162412377.1">
    <property type="nucleotide sequence ID" value="NZ_JAHQXE010000001.1"/>
</dbReference>
<dbReference type="InterPro" id="IPR043717">
    <property type="entry name" value="DUF5658"/>
</dbReference>
<keyword evidence="4" id="KW-1185">Reference proteome</keyword>
<evidence type="ECO:0000259" key="2">
    <source>
        <dbReference type="Pfam" id="PF18902"/>
    </source>
</evidence>